<name>A0A2W5TJ14_CERSP</name>
<keyword evidence="1" id="KW-0812">Transmembrane</keyword>
<dbReference type="EMBL" id="QFQS01000006">
    <property type="protein sequence ID" value="PZQ95677.1"/>
    <property type="molecule type" value="Genomic_DNA"/>
</dbReference>
<evidence type="ECO:0000256" key="1">
    <source>
        <dbReference type="SAM" id="Phobius"/>
    </source>
</evidence>
<evidence type="ECO:0000313" key="3">
    <source>
        <dbReference type="Proteomes" id="UP000248975"/>
    </source>
</evidence>
<comment type="caution">
    <text evidence="2">The sequence shown here is derived from an EMBL/GenBank/DDBJ whole genome shotgun (WGS) entry which is preliminary data.</text>
</comment>
<reference evidence="2 3" key="1">
    <citation type="submission" date="2017-08" db="EMBL/GenBank/DDBJ databases">
        <title>Infants hospitalized years apart are colonized by the same room-sourced microbial strains.</title>
        <authorList>
            <person name="Brooks B."/>
            <person name="Olm M.R."/>
            <person name="Firek B.A."/>
            <person name="Baker R."/>
            <person name="Thomas B.C."/>
            <person name="Morowitz M.J."/>
            <person name="Banfield J.F."/>
        </authorList>
    </citation>
    <scope>NUCLEOTIDE SEQUENCE [LARGE SCALE GENOMIC DNA]</scope>
    <source>
        <strain evidence="2">S2_003_000_R2_11</strain>
    </source>
</reference>
<keyword evidence="1" id="KW-1133">Transmembrane helix</keyword>
<accession>A0A2W5TJ14</accession>
<organism evidence="2 3">
    <name type="scientific">Cereibacter sphaeroides</name>
    <name type="common">Rhodobacter sphaeroides</name>
    <dbReference type="NCBI Taxonomy" id="1063"/>
    <lineage>
        <taxon>Bacteria</taxon>
        <taxon>Pseudomonadati</taxon>
        <taxon>Pseudomonadota</taxon>
        <taxon>Alphaproteobacteria</taxon>
        <taxon>Rhodobacterales</taxon>
        <taxon>Paracoccaceae</taxon>
        <taxon>Cereibacter</taxon>
    </lineage>
</organism>
<evidence type="ECO:0000313" key="2">
    <source>
        <dbReference type="EMBL" id="PZQ95677.1"/>
    </source>
</evidence>
<gene>
    <name evidence="2" type="ORF">DI533_18760</name>
</gene>
<dbReference type="Proteomes" id="UP000248975">
    <property type="component" value="Unassembled WGS sequence"/>
</dbReference>
<protein>
    <submittedName>
        <fullName evidence="2">Uncharacterized protein</fullName>
    </submittedName>
</protein>
<feature type="transmembrane region" description="Helical" evidence="1">
    <location>
        <begin position="21"/>
        <end position="41"/>
    </location>
</feature>
<sequence length="89" mass="9998">MRRPGLPLFLQRRPYRRRRRVDAARLLPVFGLFLFLLPILWEPGLGEGRRTAQDGLYLFGVWAGLIVISRLLSRGLVGAEPPNSGDGEG</sequence>
<feature type="transmembrane region" description="Helical" evidence="1">
    <location>
        <begin position="56"/>
        <end position="73"/>
    </location>
</feature>
<proteinExistence type="predicted"/>
<keyword evidence="1" id="KW-0472">Membrane</keyword>
<dbReference type="AlphaFoldDB" id="A0A2W5TJ14"/>